<feature type="transmembrane region" description="Helical" evidence="1">
    <location>
        <begin position="229"/>
        <end position="247"/>
    </location>
</feature>
<dbReference type="PANTHER" id="PTHR36840:SF1">
    <property type="entry name" value="BLL5714 PROTEIN"/>
    <property type="match status" value="1"/>
</dbReference>
<feature type="transmembrane region" description="Helical" evidence="1">
    <location>
        <begin position="326"/>
        <end position="348"/>
    </location>
</feature>
<reference evidence="2 3" key="1">
    <citation type="journal article" date="2019" name="Int. J. Syst. Evol. Microbiol.">
        <title>Streptomyces cadmiisoli sp. nov., a novel actinomycete isolated from cadmium-contaminated soil.</title>
        <authorList>
            <person name="Li K."/>
            <person name="Tang X."/>
            <person name="Zhao J."/>
            <person name="Guo Y."/>
            <person name="Tang Y."/>
            <person name="Gao J."/>
        </authorList>
    </citation>
    <scope>NUCLEOTIDE SEQUENCE [LARGE SCALE GENOMIC DNA]</scope>
    <source>
        <strain evidence="2 3">ZFG47</strain>
    </source>
</reference>
<feature type="transmembrane region" description="Helical" evidence="1">
    <location>
        <begin position="71"/>
        <end position="94"/>
    </location>
</feature>
<organism evidence="2 3">
    <name type="scientific">Streptomyces cadmiisoli</name>
    <dbReference type="NCBI Taxonomy" id="2184053"/>
    <lineage>
        <taxon>Bacteria</taxon>
        <taxon>Bacillati</taxon>
        <taxon>Actinomycetota</taxon>
        <taxon>Actinomycetes</taxon>
        <taxon>Kitasatosporales</taxon>
        <taxon>Streptomycetaceae</taxon>
        <taxon>Streptomyces</taxon>
        <taxon>Streptomyces aurantiacus group</taxon>
    </lineage>
</organism>
<dbReference type="EMBL" id="CP030073">
    <property type="protein sequence ID" value="AWW41736.1"/>
    <property type="molecule type" value="Genomic_DNA"/>
</dbReference>
<evidence type="ECO:0000313" key="3">
    <source>
        <dbReference type="Proteomes" id="UP000249616"/>
    </source>
</evidence>
<dbReference type="Pfam" id="PF06772">
    <property type="entry name" value="LtrA"/>
    <property type="match status" value="1"/>
</dbReference>
<feature type="transmembrane region" description="Helical" evidence="1">
    <location>
        <begin position="253"/>
        <end position="271"/>
    </location>
</feature>
<sequence>MSDSNSGPSPVTGEAVPVGTGIRQWLFRPPRRHGEVETSRNVSFLELFYDLVYVVLIIQAAHALAEDVSWRGMATFAVVFGMIWIAWLNGTLFYELHGREDGRTRSLIFVQMMLLSLLAVYAGHADGDDGRTFAALYALLLALLSYQWYSVYRRDLPELRETPRRYLLVMVAGVVVVAASVPLPADVRLAVWAFFVAAWCSAECVILISWRREPSYGVVTESMVERFGLFIILVLGELVIGVVNGLTATEPSALNTTTGLLGLAIGFGFWWNYADLASRRLPREAGHSLATWIFTHLPMAMAVAAAGAGMVGLAEHAADHRTPIAVSWLMGGSVAVMLLTTVVLLPALADYDRYLSAYKSVQAALVTAAVAALLVGWSRPAPWLLALILLLLLFATWVFAFVRWLRQGSLINERTAE</sequence>
<feature type="transmembrane region" description="Helical" evidence="1">
    <location>
        <begin position="292"/>
        <end position="314"/>
    </location>
</feature>
<dbReference type="InterPro" id="IPR010640">
    <property type="entry name" value="Low_temperature_requirement_A"/>
</dbReference>
<dbReference type="AlphaFoldDB" id="A0A2Z4J9L9"/>
<keyword evidence="1" id="KW-0812">Transmembrane</keyword>
<proteinExistence type="predicted"/>
<dbReference type="PANTHER" id="PTHR36840">
    <property type="entry name" value="BLL5714 PROTEIN"/>
    <property type="match status" value="1"/>
</dbReference>
<protein>
    <submittedName>
        <fullName evidence="2">Low temperature requirement protein A</fullName>
    </submittedName>
</protein>
<evidence type="ECO:0000256" key="1">
    <source>
        <dbReference type="SAM" id="Phobius"/>
    </source>
</evidence>
<accession>A0A2Z4J9L9</accession>
<keyword evidence="3" id="KW-1185">Reference proteome</keyword>
<feature type="transmembrane region" description="Helical" evidence="1">
    <location>
        <begin position="106"/>
        <end position="122"/>
    </location>
</feature>
<feature type="transmembrane region" description="Helical" evidence="1">
    <location>
        <begin position="134"/>
        <end position="152"/>
    </location>
</feature>
<keyword evidence="1" id="KW-1133">Transmembrane helix</keyword>
<dbReference type="Proteomes" id="UP000249616">
    <property type="component" value="Chromosome"/>
</dbReference>
<name>A0A2Z4J9L9_9ACTN</name>
<dbReference type="RefSeq" id="WP_112441411.1">
    <property type="nucleotide sequence ID" value="NZ_CP030073.1"/>
</dbReference>
<feature type="transmembrane region" description="Helical" evidence="1">
    <location>
        <begin position="164"/>
        <end position="183"/>
    </location>
</feature>
<evidence type="ECO:0000313" key="2">
    <source>
        <dbReference type="EMBL" id="AWW41736.1"/>
    </source>
</evidence>
<feature type="transmembrane region" description="Helical" evidence="1">
    <location>
        <begin position="360"/>
        <end position="377"/>
    </location>
</feature>
<feature type="transmembrane region" description="Helical" evidence="1">
    <location>
        <begin position="189"/>
        <end position="208"/>
    </location>
</feature>
<keyword evidence="1" id="KW-0472">Membrane</keyword>
<gene>
    <name evidence="2" type="ORF">DN051_38070</name>
</gene>
<feature type="transmembrane region" description="Helical" evidence="1">
    <location>
        <begin position="383"/>
        <end position="405"/>
    </location>
</feature>
<feature type="transmembrane region" description="Helical" evidence="1">
    <location>
        <begin position="47"/>
        <end position="65"/>
    </location>
</feature>
<dbReference type="KEGG" id="scad:DN051_38070"/>